<evidence type="ECO:0000313" key="2">
    <source>
        <dbReference type="EMBL" id="PJG86131.1"/>
    </source>
</evidence>
<dbReference type="Gene3D" id="3.20.20.150">
    <property type="entry name" value="Divalent-metal-dependent TIM barrel enzymes"/>
    <property type="match status" value="1"/>
</dbReference>
<comment type="caution">
    <text evidence="2">The sequence shown here is derived from an EMBL/GenBank/DDBJ whole genome shotgun (WGS) entry which is preliminary data.</text>
</comment>
<organism evidence="2 3">
    <name type="scientific">Conservatibacter flavescens</name>
    <dbReference type="NCBI Taxonomy" id="28161"/>
    <lineage>
        <taxon>Bacteria</taxon>
        <taxon>Pseudomonadati</taxon>
        <taxon>Pseudomonadota</taxon>
        <taxon>Gammaproteobacteria</taxon>
        <taxon>Pasteurellales</taxon>
        <taxon>Pasteurellaceae</taxon>
        <taxon>Conservatibacter</taxon>
    </lineage>
</organism>
<feature type="domain" description="Xylose isomerase-like TIM barrel" evidence="1">
    <location>
        <begin position="24"/>
        <end position="275"/>
    </location>
</feature>
<dbReference type="PANTHER" id="PTHR12110:SF21">
    <property type="entry name" value="XYLOSE ISOMERASE-LIKE TIM BARREL DOMAIN-CONTAINING PROTEIN"/>
    <property type="match status" value="1"/>
</dbReference>
<dbReference type="RefSeq" id="WP_100288063.1">
    <property type="nucleotide sequence ID" value="NZ_PHHA01000003.1"/>
</dbReference>
<keyword evidence="3" id="KW-1185">Reference proteome</keyword>
<dbReference type="SUPFAM" id="SSF51658">
    <property type="entry name" value="Xylose isomerase-like"/>
    <property type="match status" value="1"/>
</dbReference>
<gene>
    <name evidence="2" type="ORF">CVP05_02870</name>
</gene>
<dbReference type="AlphaFoldDB" id="A0A2M8S4S6"/>
<dbReference type="OrthoDB" id="2274384at2"/>
<dbReference type="InterPro" id="IPR050312">
    <property type="entry name" value="IolE/XylAMocC-like"/>
</dbReference>
<name>A0A2M8S4S6_9PAST</name>
<proteinExistence type="predicted"/>
<dbReference type="InterPro" id="IPR014621">
    <property type="entry name" value="UCP036778_sugar_epimerase"/>
</dbReference>
<sequence>MNIERSRFCINRKIAPSLTIEEFFQVVQKCGLNKVEIRNDMPSGKILDDLTPTQFNALAKQYHIEVVTINALYPFNLPSKREQVTKMAIEMLETAKAVGAKAVIMCPYNEPDSRSTAQRIGDTADSIQYFTALFAQYGIEGLVEPLGFPISSLRSFTFAGELIKAMASPFKLTLDTFHHHLAELPIQNYANTVDINQVGLVHLSGVEATRPVETLLDDDRIMLSPHDVMKTKEQVAEIEKLGYQGIYAFEPFASSLADWTASDIEKAINESIDYICN</sequence>
<evidence type="ECO:0000259" key="1">
    <source>
        <dbReference type="Pfam" id="PF01261"/>
    </source>
</evidence>
<dbReference type="PANTHER" id="PTHR12110">
    <property type="entry name" value="HYDROXYPYRUVATE ISOMERASE"/>
    <property type="match status" value="1"/>
</dbReference>
<dbReference type="Proteomes" id="UP000229329">
    <property type="component" value="Unassembled WGS sequence"/>
</dbReference>
<dbReference type="PIRSF" id="PIRSF036778">
    <property type="entry name" value="UCP036778"/>
    <property type="match status" value="1"/>
</dbReference>
<dbReference type="InterPro" id="IPR036237">
    <property type="entry name" value="Xyl_isomerase-like_sf"/>
</dbReference>
<dbReference type="InterPro" id="IPR013022">
    <property type="entry name" value="Xyl_isomerase-like_TIM-brl"/>
</dbReference>
<protein>
    <submittedName>
        <fullName evidence="2">Inosose isomerase</fullName>
    </submittedName>
</protein>
<accession>A0A2M8S4S6</accession>
<dbReference type="GO" id="GO:0016853">
    <property type="term" value="F:isomerase activity"/>
    <property type="evidence" value="ECO:0007669"/>
    <property type="project" value="UniProtKB-KW"/>
</dbReference>
<keyword evidence="2" id="KW-0413">Isomerase</keyword>
<dbReference type="EMBL" id="PHHA01000003">
    <property type="protein sequence ID" value="PJG86131.1"/>
    <property type="molecule type" value="Genomic_DNA"/>
</dbReference>
<reference evidence="2 3" key="1">
    <citation type="submission" date="2017-11" db="EMBL/GenBank/DDBJ databases">
        <title>Reclassification of Bisgaard taxon 7 as Conservatibacter flavescens gen. nov., sp. nov.</title>
        <authorList>
            <person name="Christensen H."/>
        </authorList>
    </citation>
    <scope>NUCLEOTIDE SEQUENCE [LARGE SCALE GENOMIC DNA]</scope>
    <source>
        <strain evidence="2 3">7_4</strain>
    </source>
</reference>
<dbReference type="Pfam" id="PF01261">
    <property type="entry name" value="AP_endonuc_2"/>
    <property type="match status" value="1"/>
</dbReference>
<evidence type="ECO:0000313" key="3">
    <source>
        <dbReference type="Proteomes" id="UP000229329"/>
    </source>
</evidence>